<organism evidence="1 2">
    <name type="scientific">Achromobacter mucicolens</name>
    <dbReference type="NCBI Taxonomy" id="1389922"/>
    <lineage>
        <taxon>Bacteria</taxon>
        <taxon>Pseudomonadati</taxon>
        <taxon>Pseudomonadota</taxon>
        <taxon>Betaproteobacteria</taxon>
        <taxon>Burkholderiales</taxon>
        <taxon>Alcaligenaceae</taxon>
        <taxon>Achromobacter</taxon>
    </lineage>
</organism>
<gene>
    <name evidence="1" type="ORF">LMG3415_05395</name>
</gene>
<reference evidence="1 2" key="1">
    <citation type="submission" date="2020-04" db="EMBL/GenBank/DDBJ databases">
        <authorList>
            <person name="De Canck E."/>
        </authorList>
    </citation>
    <scope>NUCLEOTIDE SEQUENCE [LARGE SCALE GENOMIC DNA]</scope>
    <source>
        <strain evidence="1 2">LMG 3415</strain>
    </source>
</reference>
<dbReference type="RefSeq" id="WP_180100546.1">
    <property type="nucleotide sequence ID" value="NZ_CADIKR010000009.1"/>
</dbReference>
<name>A0ABM8LLS6_9BURK</name>
<keyword evidence="2" id="KW-1185">Reference proteome</keyword>
<sequence>MEKESEATSDFPYISDPETRMLSVVALTPRHEKSSTWPPGGFAVPVGAARKNVQSPIGDESETVFTPEGRCDIRKMQ</sequence>
<accession>A0ABM8LLS6</accession>
<protein>
    <submittedName>
        <fullName evidence="1">Uncharacterized protein</fullName>
    </submittedName>
</protein>
<proteinExistence type="predicted"/>
<evidence type="ECO:0000313" key="1">
    <source>
        <dbReference type="EMBL" id="CAB3918769.1"/>
    </source>
</evidence>
<dbReference type="EMBL" id="CADIKR010000009">
    <property type="protein sequence ID" value="CAB3918769.1"/>
    <property type="molecule type" value="Genomic_DNA"/>
</dbReference>
<evidence type="ECO:0000313" key="2">
    <source>
        <dbReference type="Proteomes" id="UP000507140"/>
    </source>
</evidence>
<comment type="caution">
    <text evidence="1">The sequence shown here is derived from an EMBL/GenBank/DDBJ whole genome shotgun (WGS) entry which is preliminary data.</text>
</comment>
<dbReference type="Proteomes" id="UP000507140">
    <property type="component" value="Unassembled WGS sequence"/>
</dbReference>